<dbReference type="AlphaFoldDB" id="A0A917AX22"/>
<comment type="caution">
    <text evidence="1">The sequence shown here is derived from an EMBL/GenBank/DDBJ whole genome shotgun (WGS) entry which is preliminary data.</text>
</comment>
<sequence>MEQKFLDQMDGLLNKYTELLLGETNPELKQKVEKWALYSAIAKSMPALAKHWNEQYPDAKGEMMKIIAEIKQLNDAHRANKKQENV</sequence>
<name>A0A917AX22_9BACI</name>
<organism evidence="1 2">
    <name type="scientific">Priestia taiwanensis</name>
    <dbReference type="NCBI Taxonomy" id="1347902"/>
    <lineage>
        <taxon>Bacteria</taxon>
        <taxon>Bacillati</taxon>
        <taxon>Bacillota</taxon>
        <taxon>Bacilli</taxon>
        <taxon>Bacillales</taxon>
        <taxon>Bacillaceae</taxon>
        <taxon>Priestia</taxon>
    </lineage>
</organism>
<keyword evidence="2" id="KW-1185">Reference proteome</keyword>
<evidence type="ECO:0000313" key="1">
    <source>
        <dbReference type="EMBL" id="GGE80952.1"/>
    </source>
</evidence>
<evidence type="ECO:0008006" key="3">
    <source>
        <dbReference type="Google" id="ProtNLM"/>
    </source>
</evidence>
<proteinExistence type="predicted"/>
<accession>A0A917AX22</accession>
<dbReference type="RefSeq" id="WP_188389602.1">
    <property type="nucleotide sequence ID" value="NZ_BMFK01000004.1"/>
</dbReference>
<dbReference type="EMBL" id="BMFK01000004">
    <property type="protein sequence ID" value="GGE80952.1"/>
    <property type="molecule type" value="Genomic_DNA"/>
</dbReference>
<protein>
    <recommendedName>
        <fullName evidence="3">DUF2573 domain-containing protein</fullName>
    </recommendedName>
</protein>
<dbReference type="Pfam" id="PF10835">
    <property type="entry name" value="DUF2573"/>
    <property type="match status" value="1"/>
</dbReference>
<dbReference type="InterPro" id="IPR020393">
    <property type="entry name" value="Uncharacterised_YusU"/>
</dbReference>
<dbReference type="Proteomes" id="UP000605259">
    <property type="component" value="Unassembled WGS sequence"/>
</dbReference>
<reference evidence="1" key="2">
    <citation type="submission" date="2020-09" db="EMBL/GenBank/DDBJ databases">
        <authorList>
            <person name="Sun Q."/>
            <person name="Zhou Y."/>
        </authorList>
    </citation>
    <scope>NUCLEOTIDE SEQUENCE</scope>
    <source>
        <strain evidence="1">CGMCC 1.12698</strain>
    </source>
</reference>
<gene>
    <name evidence="1" type="ORF">GCM10007140_33110</name>
</gene>
<evidence type="ECO:0000313" key="2">
    <source>
        <dbReference type="Proteomes" id="UP000605259"/>
    </source>
</evidence>
<reference evidence="1" key="1">
    <citation type="journal article" date="2014" name="Int. J. Syst. Evol. Microbiol.">
        <title>Complete genome sequence of Corynebacterium casei LMG S-19264T (=DSM 44701T), isolated from a smear-ripened cheese.</title>
        <authorList>
            <consortium name="US DOE Joint Genome Institute (JGI-PGF)"/>
            <person name="Walter F."/>
            <person name="Albersmeier A."/>
            <person name="Kalinowski J."/>
            <person name="Ruckert C."/>
        </authorList>
    </citation>
    <scope>NUCLEOTIDE SEQUENCE</scope>
    <source>
        <strain evidence="1">CGMCC 1.12698</strain>
    </source>
</reference>